<dbReference type="EMBL" id="DSZY01000005">
    <property type="protein sequence ID" value="HGU39648.1"/>
    <property type="molecule type" value="Genomic_DNA"/>
</dbReference>
<proteinExistence type="predicted"/>
<gene>
    <name evidence="2" type="ORF">ENT77_00375</name>
</gene>
<keyword evidence="1" id="KW-1133">Transmembrane helix</keyword>
<reference evidence="2" key="1">
    <citation type="journal article" date="2020" name="mSystems">
        <title>Genome- and Community-Level Interaction Insights into Carbon Utilization and Element Cycling Functions of Hydrothermarchaeota in Hydrothermal Sediment.</title>
        <authorList>
            <person name="Zhou Z."/>
            <person name="Liu Y."/>
            <person name="Xu W."/>
            <person name="Pan J."/>
            <person name="Luo Z.H."/>
            <person name="Li M."/>
        </authorList>
    </citation>
    <scope>NUCLEOTIDE SEQUENCE [LARGE SCALE GENOMIC DNA]</scope>
    <source>
        <strain evidence="2">SpSt-609</strain>
    </source>
</reference>
<organism evidence="2">
    <name type="scientific">Fervidobacterium thailandense</name>
    <dbReference type="NCBI Taxonomy" id="1008305"/>
    <lineage>
        <taxon>Bacteria</taxon>
        <taxon>Thermotogati</taxon>
        <taxon>Thermotogota</taxon>
        <taxon>Thermotogae</taxon>
        <taxon>Thermotogales</taxon>
        <taxon>Fervidobacteriaceae</taxon>
        <taxon>Fervidobacterium</taxon>
    </lineage>
</organism>
<evidence type="ECO:0000256" key="1">
    <source>
        <dbReference type="SAM" id="Phobius"/>
    </source>
</evidence>
<sequence length="81" mass="9558">MHHSFVYVLLLSLSVFFNIVLVRKIILLGFEKKRLASILLRFKDLSSRFRDVVIQREEVFLKTVLSLTKNFIDDVKNAYLV</sequence>
<keyword evidence="1" id="KW-0812">Transmembrane</keyword>
<evidence type="ECO:0000313" key="2">
    <source>
        <dbReference type="EMBL" id="HGU39648.1"/>
    </source>
</evidence>
<comment type="caution">
    <text evidence="2">The sequence shown here is derived from an EMBL/GenBank/DDBJ whole genome shotgun (WGS) entry which is preliminary data.</text>
</comment>
<name>A0A7C4W0G7_9BACT</name>
<accession>A0A7C4W0G7</accession>
<protein>
    <submittedName>
        <fullName evidence="2">Uncharacterized protein</fullName>
    </submittedName>
</protein>
<keyword evidence="1" id="KW-0472">Membrane</keyword>
<feature type="transmembrane region" description="Helical" evidence="1">
    <location>
        <begin position="6"/>
        <end position="26"/>
    </location>
</feature>
<dbReference type="AlphaFoldDB" id="A0A7C4W0G7"/>